<dbReference type="InterPro" id="IPR029045">
    <property type="entry name" value="ClpP/crotonase-like_dom_sf"/>
</dbReference>
<proteinExistence type="predicted"/>
<dbReference type="RefSeq" id="WP_184224780.1">
    <property type="nucleotide sequence ID" value="NZ_JACIIU010000041.1"/>
</dbReference>
<evidence type="ECO:0000313" key="4">
    <source>
        <dbReference type="Proteomes" id="UP000555393"/>
    </source>
</evidence>
<evidence type="ECO:0008006" key="5">
    <source>
        <dbReference type="Google" id="ProtNLM"/>
    </source>
</evidence>
<reference evidence="3 4" key="1">
    <citation type="submission" date="2020-08" db="EMBL/GenBank/DDBJ databases">
        <title>Genomic Encyclopedia of Type Strains, Phase IV (KMG-IV): sequencing the most valuable type-strain genomes for metagenomic binning, comparative biology and taxonomic classification.</title>
        <authorList>
            <person name="Goeker M."/>
        </authorList>
    </citation>
    <scope>NUCLEOTIDE SEQUENCE [LARGE SCALE GENOMIC DNA]</scope>
    <source>
        <strain evidence="3 4">DSM 22336</strain>
    </source>
</reference>
<feature type="compositionally biased region" description="Polar residues" evidence="1">
    <location>
        <begin position="200"/>
        <end position="214"/>
    </location>
</feature>
<protein>
    <recommendedName>
        <fullName evidence="5">Periplasmic protein-like protein</fullName>
    </recommendedName>
</protein>
<feature type="compositionally biased region" description="Low complexity" evidence="1">
    <location>
        <begin position="222"/>
        <end position="240"/>
    </location>
</feature>
<sequence length="382" mass="42040">MFNYKSLLASACLAFSLTGIAVVSAQAPQQQEANFERYGPFFFFPDKPDLLIYTGQVGANDLLNLKKALRENPAVNTLILSNNPGGLVHIGLVIAEEVYERGMNTYIPPDSYCASACSFVFFAGKNRVADGRLGVHQISAPELSGEQAQFGVSDIVATLPKYGVSADVLGIMFSTPAKDMYYFSPQEVVKYGINRTGETQVASVQPVQPNSGNDTLPRHNNPASPAQAPQQAARPSDASANPQQQHNEPSAIPAMSDEDKAMNVAALMIQTGSSNNDDAMAFVNEYYADTVDYFKKRRPKQEILQDKNSYFSRWPVRRFVVDESSLKAKCENGLCAVYGLYDYTVSSPDRNKQSSGTSNFTYVLDLQDNYRIVHEDSEVVKR</sequence>
<feature type="chain" id="PRO_5032428224" description="Periplasmic protein-like protein" evidence="2">
    <location>
        <begin position="22"/>
        <end position="382"/>
    </location>
</feature>
<evidence type="ECO:0000256" key="1">
    <source>
        <dbReference type="SAM" id="MobiDB-lite"/>
    </source>
</evidence>
<feature type="region of interest" description="Disordered" evidence="1">
    <location>
        <begin position="200"/>
        <end position="251"/>
    </location>
</feature>
<comment type="caution">
    <text evidence="3">The sequence shown here is derived from an EMBL/GenBank/DDBJ whole genome shotgun (WGS) entry which is preliminary data.</text>
</comment>
<dbReference type="EMBL" id="JACIIU010000041">
    <property type="protein sequence ID" value="MBB6262556.1"/>
    <property type="molecule type" value="Genomic_DNA"/>
</dbReference>
<dbReference type="Proteomes" id="UP000555393">
    <property type="component" value="Unassembled WGS sequence"/>
</dbReference>
<evidence type="ECO:0000313" key="3">
    <source>
        <dbReference type="EMBL" id="MBB6262556.1"/>
    </source>
</evidence>
<gene>
    <name evidence="3" type="ORF">FHS77_003134</name>
</gene>
<organism evidence="3 4">
    <name type="scientific">Paenochrobactrum gallinarii</name>
    <dbReference type="NCBI Taxonomy" id="643673"/>
    <lineage>
        <taxon>Bacteria</taxon>
        <taxon>Pseudomonadati</taxon>
        <taxon>Pseudomonadota</taxon>
        <taxon>Alphaproteobacteria</taxon>
        <taxon>Hyphomicrobiales</taxon>
        <taxon>Brucellaceae</taxon>
        <taxon>Paenochrobactrum</taxon>
    </lineage>
</organism>
<keyword evidence="4" id="KW-1185">Reference proteome</keyword>
<keyword evidence="2" id="KW-0732">Signal</keyword>
<dbReference type="AlphaFoldDB" id="A0A841LYR4"/>
<accession>A0A841LYR4</accession>
<feature type="signal peptide" evidence="2">
    <location>
        <begin position="1"/>
        <end position="21"/>
    </location>
</feature>
<evidence type="ECO:0000256" key="2">
    <source>
        <dbReference type="SAM" id="SignalP"/>
    </source>
</evidence>
<dbReference type="SUPFAM" id="SSF52096">
    <property type="entry name" value="ClpP/crotonase"/>
    <property type="match status" value="1"/>
</dbReference>
<name>A0A841LYR4_9HYPH</name>